<sequence length="383" mass="41704">MFHLRAPWLAVPAVQRVCTLLEEGGFQALFVGGCVRNSLLGEPVSDHDLSTDARPEQVAEIMEAAGLKVVPTGIDHGTLTVVADGEPFEITTFRKDVETDGRRAVVEFARDVAADARRRDFTMNAVYCDRRGTVIDPLDGLPDIRARRVRFVGDADERVREDYLRILRFFRFSAWYGDPDLGFDADALDACGRNSTGLAQISAERIGAEIRKLLAAPDPSRSVSVMATTGVLNAILTGSDVTALPIVVHHEEHLGLEPDAMLRLAALGAQDVSTRLRLSRRDSRRLQDIGSAARSEMGPGETGYRLGRDDGRASLILRDALMGVTVSPADLQAVEAGSEARFPVSARDLMPEVTGAEIGRTLKTLENRWIASGFQLSRAQLLS</sequence>
<evidence type="ECO:0000256" key="2">
    <source>
        <dbReference type="ARBA" id="ARBA00022679"/>
    </source>
</evidence>
<evidence type="ECO:0000256" key="4">
    <source>
        <dbReference type="ARBA" id="ARBA00022695"/>
    </source>
</evidence>
<name>A0A2T0RHQ9_9RHOB</name>
<dbReference type="AlphaFoldDB" id="A0A2T0RHQ9"/>
<dbReference type="PANTHER" id="PTHR46173:SF1">
    <property type="entry name" value="CCA TRNA NUCLEOTIDYLTRANSFERASE 1, MITOCHONDRIAL"/>
    <property type="match status" value="1"/>
</dbReference>
<dbReference type="CDD" id="cd05398">
    <property type="entry name" value="NT_ClassII-CCAase"/>
    <property type="match status" value="1"/>
</dbReference>
<dbReference type="Pfam" id="PF12627">
    <property type="entry name" value="PolyA_pol_RNAbd"/>
    <property type="match status" value="1"/>
</dbReference>
<dbReference type="GO" id="GO:0046872">
    <property type="term" value="F:metal ion binding"/>
    <property type="evidence" value="ECO:0007669"/>
    <property type="project" value="UniProtKB-KW"/>
</dbReference>
<evidence type="ECO:0000256" key="6">
    <source>
        <dbReference type="ARBA" id="ARBA00022741"/>
    </source>
</evidence>
<dbReference type="GO" id="GO:0000049">
    <property type="term" value="F:tRNA binding"/>
    <property type="evidence" value="ECO:0007669"/>
    <property type="project" value="TreeGrafter"/>
</dbReference>
<dbReference type="SUPFAM" id="SSF81891">
    <property type="entry name" value="Poly A polymerase C-terminal region-like"/>
    <property type="match status" value="1"/>
</dbReference>
<protein>
    <submittedName>
        <fullName evidence="11">Poly(A) polymerase</fullName>
    </submittedName>
</protein>
<gene>
    <name evidence="11" type="ORF">CLV78_11235</name>
</gene>
<accession>A0A2T0RHQ9</accession>
<keyword evidence="6" id="KW-0547">Nucleotide-binding</keyword>
<evidence type="ECO:0000256" key="5">
    <source>
        <dbReference type="ARBA" id="ARBA00022723"/>
    </source>
</evidence>
<dbReference type="EMBL" id="PVTD01000012">
    <property type="protein sequence ID" value="PRY20662.1"/>
    <property type="molecule type" value="Genomic_DNA"/>
</dbReference>
<dbReference type="Gene3D" id="3.30.460.10">
    <property type="entry name" value="Beta Polymerase, domain 2"/>
    <property type="match status" value="1"/>
</dbReference>
<comment type="caution">
    <text evidence="11">The sequence shown here is derived from an EMBL/GenBank/DDBJ whole genome shotgun (WGS) entry which is preliminary data.</text>
</comment>
<comment type="cofactor">
    <cofactor evidence="1">
        <name>Mg(2+)</name>
        <dbReference type="ChEBI" id="CHEBI:18420"/>
    </cofactor>
</comment>
<keyword evidence="12" id="KW-1185">Reference proteome</keyword>
<proteinExistence type="inferred from homology"/>
<evidence type="ECO:0000313" key="11">
    <source>
        <dbReference type="EMBL" id="PRY20662.1"/>
    </source>
</evidence>
<dbReference type="InterPro" id="IPR002646">
    <property type="entry name" value="PolA_pol_head_dom"/>
</dbReference>
<feature type="domain" description="Poly A polymerase head" evidence="9">
    <location>
        <begin position="30"/>
        <end position="150"/>
    </location>
</feature>
<evidence type="ECO:0000313" key="12">
    <source>
        <dbReference type="Proteomes" id="UP000239480"/>
    </source>
</evidence>
<reference evidence="11 12" key="1">
    <citation type="submission" date="2018-03" db="EMBL/GenBank/DDBJ databases">
        <title>Genomic Encyclopedia of Archaeal and Bacterial Type Strains, Phase II (KMG-II): from individual species to whole genera.</title>
        <authorList>
            <person name="Goeker M."/>
        </authorList>
    </citation>
    <scope>NUCLEOTIDE SEQUENCE [LARGE SCALE GENOMIC DNA]</scope>
    <source>
        <strain evidence="11 12">DSM 29328</strain>
    </source>
</reference>
<dbReference type="OrthoDB" id="9805698at2"/>
<keyword evidence="4" id="KW-0548">Nucleotidyltransferase</keyword>
<feature type="domain" description="tRNA nucleotidyltransferase/poly(A) polymerase RNA and SrmB- binding" evidence="10">
    <location>
        <begin position="184"/>
        <end position="236"/>
    </location>
</feature>
<dbReference type="InterPro" id="IPR050264">
    <property type="entry name" value="Bact_CCA-adding_enz_type3_sf"/>
</dbReference>
<keyword evidence="7" id="KW-0460">Magnesium</keyword>
<evidence type="ECO:0000259" key="9">
    <source>
        <dbReference type="Pfam" id="PF01743"/>
    </source>
</evidence>
<comment type="similarity">
    <text evidence="8">Belongs to the tRNA nucleotidyltransferase/poly(A) polymerase family.</text>
</comment>
<dbReference type="Pfam" id="PF01743">
    <property type="entry name" value="PolyA_pol"/>
    <property type="match status" value="1"/>
</dbReference>
<dbReference type="Gene3D" id="1.10.3090.10">
    <property type="entry name" value="cca-adding enzyme, domain 2"/>
    <property type="match status" value="1"/>
</dbReference>
<keyword evidence="2 8" id="KW-0808">Transferase</keyword>
<dbReference type="RefSeq" id="WP_106207480.1">
    <property type="nucleotide sequence ID" value="NZ_PVTD01000012.1"/>
</dbReference>
<evidence type="ECO:0000256" key="8">
    <source>
        <dbReference type="RuleBase" id="RU003953"/>
    </source>
</evidence>
<dbReference type="InterPro" id="IPR032828">
    <property type="entry name" value="PolyA_RNA-bd"/>
</dbReference>
<evidence type="ECO:0000259" key="10">
    <source>
        <dbReference type="Pfam" id="PF12627"/>
    </source>
</evidence>
<keyword evidence="8" id="KW-0694">RNA-binding</keyword>
<organism evidence="11 12">
    <name type="scientific">Aliiruegeria haliotis</name>
    <dbReference type="NCBI Taxonomy" id="1280846"/>
    <lineage>
        <taxon>Bacteria</taxon>
        <taxon>Pseudomonadati</taxon>
        <taxon>Pseudomonadota</taxon>
        <taxon>Alphaproteobacteria</taxon>
        <taxon>Rhodobacterales</taxon>
        <taxon>Roseobacteraceae</taxon>
        <taxon>Aliiruegeria</taxon>
    </lineage>
</organism>
<dbReference type="GO" id="GO:0016779">
    <property type="term" value="F:nucleotidyltransferase activity"/>
    <property type="evidence" value="ECO:0007669"/>
    <property type="project" value="UniProtKB-KW"/>
</dbReference>
<dbReference type="GO" id="GO:0008033">
    <property type="term" value="P:tRNA processing"/>
    <property type="evidence" value="ECO:0007669"/>
    <property type="project" value="UniProtKB-KW"/>
</dbReference>
<evidence type="ECO:0000256" key="1">
    <source>
        <dbReference type="ARBA" id="ARBA00001946"/>
    </source>
</evidence>
<keyword evidence="3" id="KW-0819">tRNA processing</keyword>
<dbReference type="PROSITE" id="PS51257">
    <property type="entry name" value="PROKAR_LIPOPROTEIN"/>
    <property type="match status" value="1"/>
</dbReference>
<dbReference type="SUPFAM" id="SSF81301">
    <property type="entry name" value="Nucleotidyltransferase"/>
    <property type="match status" value="1"/>
</dbReference>
<evidence type="ECO:0000256" key="7">
    <source>
        <dbReference type="ARBA" id="ARBA00022842"/>
    </source>
</evidence>
<dbReference type="InterPro" id="IPR043519">
    <property type="entry name" value="NT_sf"/>
</dbReference>
<dbReference type="PANTHER" id="PTHR46173">
    <property type="entry name" value="CCA TRNA NUCLEOTIDYLTRANSFERASE 1, MITOCHONDRIAL"/>
    <property type="match status" value="1"/>
</dbReference>
<dbReference type="GO" id="GO:0000166">
    <property type="term" value="F:nucleotide binding"/>
    <property type="evidence" value="ECO:0007669"/>
    <property type="project" value="UniProtKB-KW"/>
</dbReference>
<dbReference type="Proteomes" id="UP000239480">
    <property type="component" value="Unassembled WGS sequence"/>
</dbReference>
<evidence type="ECO:0000256" key="3">
    <source>
        <dbReference type="ARBA" id="ARBA00022694"/>
    </source>
</evidence>
<keyword evidence="5" id="KW-0479">Metal-binding</keyword>